<feature type="domain" description="G" evidence="8">
    <location>
        <begin position="6"/>
        <end position="126"/>
    </location>
</feature>
<evidence type="ECO:0000256" key="3">
    <source>
        <dbReference type="ARBA" id="ARBA00022517"/>
    </source>
</evidence>
<dbReference type="NCBIfam" id="TIGR03594">
    <property type="entry name" value="GTPase_EngA"/>
    <property type="match status" value="1"/>
</dbReference>
<keyword evidence="4" id="KW-0677">Repeat</keyword>
<reference evidence="9" key="1">
    <citation type="submission" date="2017-02" db="EMBL/GenBank/DDBJ databases">
        <title>Delving into the versatile metabolic prowess of the omnipresent phylum Bacteroidetes.</title>
        <authorList>
            <person name="Nobu M.K."/>
            <person name="Mei R."/>
            <person name="Narihiro T."/>
            <person name="Kuroda K."/>
            <person name="Liu W.-T."/>
        </authorList>
    </citation>
    <scope>NUCLEOTIDE SEQUENCE</scope>
    <source>
        <strain evidence="9">ADurb.Bin280</strain>
    </source>
</reference>
<accession>A0A1V5SEW2</accession>
<evidence type="ECO:0000256" key="1">
    <source>
        <dbReference type="ARBA" id="ARBA00008279"/>
    </source>
</evidence>
<evidence type="ECO:0000313" key="9">
    <source>
        <dbReference type="EMBL" id="OQA53079.1"/>
    </source>
</evidence>
<proteinExistence type="inferred from homology"/>
<dbReference type="PANTHER" id="PTHR43834">
    <property type="entry name" value="GTPASE DER"/>
    <property type="match status" value="1"/>
</dbReference>
<feature type="domain" description="G" evidence="8">
    <location>
        <begin position="181"/>
        <end position="300"/>
    </location>
</feature>
<evidence type="ECO:0000256" key="4">
    <source>
        <dbReference type="ARBA" id="ARBA00022737"/>
    </source>
</evidence>
<dbReference type="NCBIfam" id="TIGR00231">
    <property type="entry name" value="small_GTP"/>
    <property type="match status" value="2"/>
</dbReference>
<dbReference type="FunFam" id="3.40.50.300:FF:000494">
    <property type="entry name" value="tRNA modification GTPase MnmE"/>
    <property type="match status" value="1"/>
</dbReference>
<name>A0A1V5SEW2_9BACT</name>
<protein>
    <recommendedName>
        <fullName evidence="2">GTPase Der</fullName>
    </recommendedName>
    <alternativeName>
        <fullName evidence="7">GTP-binding protein EngA</fullName>
    </alternativeName>
</protein>
<dbReference type="EMBL" id="MWBO01000011">
    <property type="protein sequence ID" value="OQA53079.1"/>
    <property type="molecule type" value="Genomic_DNA"/>
</dbReference>
<dbReference type="InterPro" id="IPR005225">
    <property type="entry name" value="Small_GTP-bd"/>
</dbReference>
<evidence type="ECO:0000256" key="2">
    <source>
        <dbReference type="ARBA" id="ARBA00020953"/>
    </source>
</evidence>
<dbReference type="AlphaFoldDB" id="A0A1V5SEW2"/>
<dbReference type="InterPro" id="IPR027417">
    <property type="entry name" value="P-loop_NTPase"/>
</dbReference>
<dbReference type="SUPFAM" id="SSF52540">
    <property type="entry name" value="P-loop containing nucleoside triphosphate hydrolases"/>
    <property type="match status" value="2"/>
</dbReference>
<dbReference type="InterPro" id="IPR016484">
    <property type="entry name" value="GTPase_Der"/>
</dbReference>
<organism evidence="9">
    <name type="scientific">candidate division WS2 bacterium ADurb.Bin280</name>
    <dbReference type="NCBI Taxonomy" id="1852829"/>
    <lineage>
        <taxon>Bacteria</taxon>
        <taxon>candidate division WS2</taxon>
    </lineage>
</organism>
<dbReference type="Proteomes" id="UP000485367">
    <property type="component" value="Unassembled WGS sequence"/>
</dbReference>
<dbReference type="Pfam" id="PF01926">
    <property type="entry name" value="MMR_HSR1"/>
    <property type="match status" value="2"/>
</dbReference>
<dbReference type="InterPro" id="IPR006073">
    <property type="entry name" value="GTP-bd"/>
</dbReference>
<sequence length="348" mass="38947">MQESFTVAIIGRPNVGKSTLFNRIVGFRQAITSKEPGTTRDRVISDVHWNGKNFTIIDTAGLLLDFYGFEDEQIERMSQTHIEESLQDANLILCVISVKDDLTESDKEVIKKIRKSGKEVILVCNKADSEREEALCDNFLKTGIKEIYPISAKNGRRIGVLLDRITAQIQFVTKQSSTLPKISIIGRPNVGKSTLFNALVQSERSIVSDIPGTTRDSIDEIISLPNKKKAEIIDTAGFRKRGRRQVGVEKFSIFRSIDSIGKSDLVLVVVNAQEGITRGDAHLVQFALDKKKEVIVVINKIDCLVQKTAQEIKDIYRFKFINKITNVAISAKSEDNLNLLLSEIVKKI</sequence>
<dbReference type="Gene3D" id="3.40.50.300">
    <property type="entry name" value="P-loop containing nucleotide triphosphate hydrolases"/>
    <property type="match status" value="2"/>
</dbReference>
<evidence type="ECO:0000256" key="7">
    <source>
        <dbReference type="ARBA" id="ARBA00032345"/>
    </source>
</evidence>
<evidence type="ECO:0000256" key="6">
    <source>
        <dbReference type="ARBA" id="ARBA00023134"/>
    </source>
</evidence>
<dbReference type="GO" id="GO:0005525">
    <property type="term" value="F:GTP binding"/>
    <property type="evidence" value="ECO:0007669"/>
    <property type="project" value="UniProtKB-KW"/>
</dbReference>
<comment type="similarity">
    <text evidence="1">Belongs to the TRAFAC class TrmE-Era-EngA-EngB-Septin-like GTPase superfamily. EngA (Der) GTPase family.</text>
</comment>
<keyword evidence="3" id="KW-0690">Ribosome biogenesis</keyword>
<gene>
    <name evidence="9" type="primary">der</name>
    <name evidence="9" type="ORF">BWY43_00196</name>
</gene>
<comment type="caution">
    <text evidence="9">The sequence shown here is derived from an EMBL/GenBank/DDBJ whole genome shotgun (WGS) entry which is preliminary data.</text>
</comment>
<dbReference type="GO" id="GO:0043022">
    <property type="term" value="F:ribosome binding"/>
    <property type="evidence" value="ECO:0007669"/>
    <property type="project" value="TreeGrafter"/>
</dbReference>
<evidence type="ECO:0000259" key="8">
    <source>
        <dbReference type="Pfam" id="PF01926"/>
    </source>
</evidence>
<keyword evidence="5" id="KW-0547">Nucleotide-binding</keyword>
<evidence type="ECO:0000256" key="5">
    <source>
        <dbReference type="ARBA" id="ARBA00022741"/>
    </source>
</evidence>
<dbReference type="PANTHER" id="PTHR43834:SF6">
    <property type="entry name" value="GTPASE DER"/>
    <property type="match status" value="1"/>
</dbReference>
<keyword evidence="6" id="KW-0342">GTP-binding</keyword>
<dbReference type="PRINTS" id="PR00326">
    <property type="entry name" value="GTP1OBG"/>
</dbReference>
<dbReference type="CDD" id="cd01894">
    <property type="entry name" value="EngA1"/>
    <property type="match status" value="1"/>
</dbReference>
<dbReference type="GO" id="GO:0042254">
    <property type="term" value="P:ribosome biogenesis"/>
    <property type="evidence" value="ECO:0007669"/>
    <property type="project" value="UniProtKB-KW"/>
</dbReference>